<dbReference type="PANTHER" id="PTHR45947:SF3">
    <property type="entry name" value="SULFOQUINOVOSYL TRANSFERASE SQD2"/>
    <property type="match status" value="1"/>
</dbReference>
<dbReference type="Gene3D" id="3.40.50.2000">
    <property type="entry name" value="Glycogen Phosphorylase B"/>
    <property type="match status" value="2"/>
</dbReference>
<gene>
    <name evidence="2" type="ORF">KA717_04745</name>
</gene>
<dbReference type="CDD" id="cd03825">
    <property type="entry name" value="GT4_WcaC-like"/>
    <property type="match status" value="1"/>
</dbReference>
<sequence>MKVLLLSTYDIGQGAGRAAYRLYQGLRQAGIDAQILVHKKSADDSSVLSPTTPLEMAIAQTRARIDQFPLKFYPQREETYFSPQWLPDRLAKKIRDLNPDVINVHWTQAGFMQIESLAQFHKPIVWTLHDQWALTGGCHYTNGCDRYQRGCGQCPQLGSQTQKDLSHWIWQRKAKAWKNLDLTVVALSHWLADCVRKSPLLQHYPLKIIPNGLDPKQYHPVDQAIAKNLLGLPSDKIIILFGAMQATSDRRKGFSLLQQALTKLSQTEWQDKLQILIFGASEPENAPDFGLPTQYLGQLHDHLSLRLVYSAADVFLAPSLEDNLPNTVLEALTCGTPCVAFNIGGMPDLIQHQKNGYLAEPFDIDDFVTGIICFCLHHQKKLTFSTLSDYQIEATFRQEQQAKVYKNIFESL</sequence>
<feature type="domain" description="Glycosyltransferase subfamily 4-like N-terminal" evidence="1">
    <location>
        <begin position="14"/>
        <end position="216"/>
    </location>
</feature>
<organism evidence="2">
    <name type="scientific">Woronichinia naegeliana WA131</name>
    <dbReference type="NCBI Taxonomy" id="2824559"/>
    <lineage>
        <taxon>Bacteria</taxon>
        <taxon>Bacillati</taxon>
        <taxon>Cyanobacteriota</taxon>
        <taxon>Cyanophyceae</taxon>
        <taxon>Synechococcales</taxon>
        <taxon>Coelosphaeriaceae</taxon>
        <taxon>Woronichinia</taxon>
    </lineage>
</organism>
<dbReference type="InterPro" id="IPR028098">
    <property type="entry name" value="Glyco_trans_4-like_N"/>
</dbReference>
<name>A0A977L182_9CYAN</name>
<dbReference type="Pfam" id="PF13692">
    <property type="entry name" value="Glyco_trans_1_4"/>
    <property type="match status" value="1"/>
</dbReference>
<dbReference type="Proteomes" id="UP001065613">
    <property type="component" value="Chromosome"/>
</dbReference>
<accession>A0A977L182</accession>
<dbReference type="InterPro" id="IPR050194">
    <property type="entry name" value="Glycosyltransferase_grp1"/>
</dbReference>
<dbReference type="SUPFAM" id="SSF53756">
    <property type="entry name" value="UDP-Glycosyltransferase/glycogen phosphorylase"/>
    <property type="match status" value="1"/>
</dbReference>
<reference evidence="2" key="1">
    <citation type="submission" date="2021-04" db="EMBL/GenBank/DDBJ databases">
        <title>Genome sequence of Woronichinia naegeliana from Washington state freshwater lake bloom.</title>
        <authorList>
            <person name="Dreher T.W."/>
        </authorList>
    </citation>
    <scope>NUCLEOTIDE SEQUENCE</scope>
    <source>
        <strain evidence="2">WA131</strain>
    </source>
</reference>
<dbReference type="GO" id="GO:0016757">
    <property type="term" value="F:glycosyltransferase activity"/>
    <property type="evidence" value="ECO:0007669"/>
    <property type="project" value="TreeGrafter"/>
</dbReference>
<proteinExistence type="predicted"/>
<evidence type="ECO:0000259" key="1">
    <source>
        <dbReference type="Pfam" id="PF13439"/>
    </source>
</evidence>
<dbReference type="PANTHER" id="PTHR45947">
    <property type="entry name" value="SULFOQUINOVOSYL TRANSFERASE SQD2"/>
    <property type="match status" value="1"/>
</dbReference>
<protein>
    <submittedName>
        <fullName evidence="2">Glycosyltransferase family 4 protein</fullName>
    </submittedName>
</protein>
<dbReference type="AlphaFoldDB" id="A0A977L182"/>
<evidence type="ECO:0000313" key="2">
    <source>
        <dbReference type="EMBL" id="UXE62160.1"/>
    </source>
</evidence>
<dbReference type="KEGG" id="wna:KA717_04745"/>
<dbReference type="EMBL" id="CP073041">
    <property type="protein sequence ID" value="UXE62160.1"/>
    <property type="molecule type" value="Genomic_DNA"/>
</dbReference>
<dbReference type="Pfam" id="PF13439">
    <property type="entry name" value="Glyco_transf_4"/>
    <property type="match status" value="1"/>
</dbReference>